<sequence length="610" mass="67843">MGLPMFREPGESSPQKVAEKAERAAASSRSAIRRERTIRDTGRLHRFSERNENEVPNGAATVLSSGTRPRNRVRMRQDRGTEQQIQSRAMRRWVPILDAARRGDEGGVHDAIRRSVDEELRGDGLQHQRSGRGTRVPRSPRTSYTSALRFEVAPTSRSLAPPERSVEEQALLARPYMPSPPYSFSDNSAVGPRLRATEGTTGFIPAEPTPGFAPARGVHRDNEEHEPATSGSAPRHHTPPGESSWTASYPPLRRVSHLSPRLESDRFSLSGSGGLGDRRRSVSSSSSDSGQDTWETLLTTMEPDAQLPSTDSSFTSATASQSTRQSRQASQSHNTSFASATTPTERAVSRTTSPSWPYRTSYGNMDLDIRSTQYDCLSMESRGSMRTMLDIIADARQARASNPAGELVQNLGPQSDENRMVTLRREQAERIQEPEEHDIVLDENRILAHHFTTLRTMDELRASNNARARGMARTEIPSWQRQYEANSTSNNNNTNANISRQPRNAHDLLRAIQHQTQQIAQDLQETETAPGSRPDSPSTNSRGFGPAAEDFRRLGSSGPQTQTGTRDTTAEPENDLESMHRLIQRIARREDIPSEWWASAGLARTIRENQ</sequence>
<reference evidence="2" key="1">
    <citation type="submission" date="2020-02" db="EMBL/GenBank/DDBJ databases">
        <authorList>
            <person name="Palmer J.M."/>
        </authorList>
    </citation>
    <scope>NUCLEOTIDE SEQUENCE</scope>
    <source>
        <strain evidence="2">EPUS1.4</strain>
        <tissue evidence="2">Thallus</tissue>
    </source>
</reference>
<dbReference type="Proteomes" id="UP000606974">
    <property type="component" value="Unassembled WGS sequence"/>
</dbReference>
<feature type="region of interest" description="Disordered" evidence="1">
    <location>
        <begin position="304"/>
        <end position="356"/>
    </location>
</feature>
<keyword evidence="3" id="KW-1185">Reference proteome</keyword>
<feature type="region of interest" description="Disordered" evidence="1">
    <location>
        <begin position="115"/>
        <end position="146"/>
    </location>
</feature>
<comment type="caution">
    <text evidence="2">The sequence shown here is derived from an EMBL/GenBank/DDBJ whole genome shotgun (WGS) entry which is preliminary data.</text>
</comment>
<dbReference type="AlphaFoldDB" id="A0A8H7E9E5"/>
<proteinExistence type="predicted"/>
<evidence type="ECO:0000313" key="3">
    <source>
        <dbReference type="Proteomes" id="UP000606974"/>
    </source>
</evidence>
<feature type="region of interest" description="Disordered" evidence="1">
    <location>
        <begin position="474"/>
        <end position="499"/>
    </location>
</feature>
<gene>
    <name evidence="2" type="ORF">GJ744_009806</name>
</gene>
<dbReference type="EMBL" id="JAACFV010000006">
    <property type="protein sequence ID" value="KAF7513385.1"/>
    <property type="molecule type" value="Genomic_DNA"/>
</dbReference>
<accession>A0A8H7E9E5</accession>
<feature type="compositionally biased region" description="Low complexity" evidence="1">
    <location>
        <begin position="309"/>
        <end position="332"/>
    </location>
</feature>
<feature type="compositionally biased region" description="Basic and acidic residues" evidence="1">
    <location>
        <begin position="115"/>
        <end position="126"/>
    </location>
</feature>
<evidence type="ECO:0000256" key="1">
    <source>
        <dbReference type="SAM" id="MobiDB-lite"/>
    </source>
</evidence>
<feature type="region of interest" description="Disordered" evidence="1">
    <location>
        <begin position="1"/>
        <end position="87"/>
    </location>
</feature>
<evidence type="ECO:0000313" key="2">
    <source>
        <dbReference type="EMBL" id="KAF7513385.1"/>
    </source>
</evidence>
<feature type="region of interest" description="Disordered" evidence="1">
    <location>
        <begin position="517"/>
        <end position="579"/>
    </location>
</feature>
<feature type="compositionally biased region" description="Polar residues" evidence="1">
    <location>
        <begin position="557"/>
        <end position="567"/>
    </location>
</feature>
<feature type="region of interest" description="Disordered" evidence="1">
    <location>
        <begin position="264"/>
        <end position="292"/>
    </location>
</feature>
<name>A0A8H7E9E5_9EURO</name>
<organism evidence="2 3">
    <name type="scientific">Endocarpon pusillum</name>
    <dbReference type="NCBI Taxonomy" id="364733"/>
    <lineage>
        <taxon>Eukaryota</taxon>
        <taxon>Fungi</taxon>
        <taxon>Dikarya</taxon>
        <taxon>Ascomycota</taxon>
        <taxon>Pezizomycotina</taxon>
        <taxon>Eurotiomycetes</taxon>
        <taxon>Chaetothyriomycetidae</taxon>
        <taxon>Verrucariales</taxon>
        <taxon>Verrucariaceae</taxon>
        <taxon>Endocarpon</taxon>
    </lineage>
</organism>
<feature type="region of interest" description="Disordered" evidence="1">
    <location>
        <begin position="199"/>
        <end position="251"/>
    </location>
</feature>
<feature type="compositionally biased region" description="Low complexity" evidence="1">
    <location>
        <begin position="485"/>
        <end position="497"/>
    </location>
</feature>
<feature type="compositionally biased region" description="Polar residues" evidence="1">
    <location>
        <begin position="517"/>
        <end position="542"/>
    </location>
</feature>
<feature type="compositionally biased region" description="Basic and acidic residues" evidence="1">
    <location>
        <begin position="32"/>
        <end position="53"/>
    </location>
</feature>
<protein>
    <submittedName>
        <fullName evidence="2">Uncharacterized protein</fullName>
    </submittedName>
</protein>
<feature type="compositionally biased region" description="Basic and acidic residues" evidence="1">
    <location>
        <begin position="218"/>
        <end position="227"/>
    </location>
</feature>
<dbReference type="OrthoDB" id="3946700at2759"/>
<feature type="compositionally biased region" description="Polar residues" evidence="1">
    <location>
        <begin position="333"/>
        <end position="355"/>
    </location>
</feature>